<keyword evidence="3" id="KW-1185">Reference proteome</keyword>
<evidence type="ECO:0000256" key="1">
    <source>
        <dbReference type="SAM" id="MobiDB-lite"/>
    </source>
</evidence>
<proteinExistence type="predicted"/>
<dbReference type="KEGG" id="mmag:MMAD_45290"/>
<organism evidence="2 3">
    <name type="scientific">Mycolicibacterium madagascariense</name>
    <dbReference type="NCBI Taxonomy" id="212765"/>
    <lineage>
        <taxon>Bacteria</taxon>
        <taxon>Bacillati</taxon>
        <taxon>Actinomycetota</taxon>
        <taxon>Actinomycetes</taxon>
        <taxon>Mycobacteriales</taxon>
        <taxon>Mycobacteriaceae</taxon>
        <taxon>Mycolicibacterium</taxon>
    </lineage>
</organism>
<dbReference type="AlphaFoldDB" id="A0A7I7XLY9"/>
<gene>
    <name evidence="2" type="ORF">MMAD_45290</name>
</gene>
<reference evidence="2 3" key="1">
    <citation type="journal article" date="2019" name="Emerg. Microbes Infect.">
        <title>Comprehensive subspecies identification of 175 nontuberculous mycobacteria species based on 7547 genomic profiles.</title>
        <authorList>
            <person name="Matsumoto Y."/>
            <person name="Kinjo T."/>
            <person name="Motooka D."/>
            <person name="Nabeya D."/>
            <person name="Jung N."/>
            <person name="Uechi K."/>
            <person name="Horii T."/>
            <person name="Iida T."/>
            <person name="Fujita J."/>
            <person name="Nakamura S."/>
        </authorList>
    </citation>
    <scope>NUCLEOTIDE SEQUENCE [LARGE SCALE GENOMIC DNA]</scope>
    <source>
        <strain evidence="2 3">JCM 13574</strain>
    </source>
</reference>
<dbReference type="Proteomes" id="UP000466517">
    <property type="component" value="Chromosome"/>
</dbReference>
<feature type="region of interest" description="Disordered" evidence="1">
    <location>
        <begin position="1"/>
        <end position="27"/>
    </location>
</feature>
<evidence type="ECO:0000313" key="3">
    <source>
        <dbReference type="Proteomes" id="UP000466517"/>
    </source>
</evidence>
<sequence length="76" mass="8060">MAQFGARDVATIPDQGEDVPHGGGADVAAGTAHVAGVAPLTLAGHGSIEPEKRKPCHFCVPEDKSRFEEGRKYVYR</sequence>
<accession>A0A7I7XLY9</accession>
<evidence type="ECO:0000313" key="2">
    <source>
        <dbReference type="EMBL" id="BBZ30234.1"/>
    </source>
</evidence>
<name>A0A7I7XLY9_9MYCO</name>
<dbReference type="EMBL" id="AP022610">
    <property type="protein sequence ID" value="BBZ30234.1"/>
    <property type="molecule type" value="Genomic_DNA"/>
</dbReference>
<protein>
    <submittedName>
        <fullName evidence="2">Uncharacterized protein</fullName>
    </submittedName>
</protein>